<reference evidence="3" key="1">
    <citation type="submission" date="2016-06" db="UniProtKB">
        <authorList>
            <consortium name="WormBaseParasite"/>
        </authorList>
    </citation>
    <scope>IDENTIFICATION</scope>
</reference>
<sequence length="762" mass="85445">MLSRQKAMNDLRSHLLAVAPIEGATLDACQRSNKEIWKSGLSYDSRELDVIFGELRPEHFFLSGVNPKLMDAYCRSIVIPKSRAQLQVQGAKGDGNRSMFLNRDGLQVPKSTLDGGTARLPVMENQRFKAYLRKYFPHDNVIVQPMDQIMQSKHNFFIYSFQITLMELQAGLEGDDRELNVVFGEVKQEEFFGPGIKPETIDACSKSIFIPRPIRATKSGQMSDGDDAAVTLKKGGTGPFQGALMSRKQQLSGIRNARFREYLSKYFPRDNVIMRPMEHIIEGITEGTCQRADGEQAHQTMDVQKPPSPTHLSIKEKYMQSASLSLLSNGQGEDTDRAEVGVMARIPIGGRKLLLKKEYAKKRKKEIELMQLEQALGRIETGAGEEVGEVNPNRYERLPPPTPQHRVITVRQKGRTNFANKNCEYYRQVMENFSKRRKRKREQRRETLIGLANLYSSLSEEMCSVVSENPTPNYALASLRQHQQDPRYRSSSAAVVDRSILQATPIGRLPRARSEQAVVEEAAAASFKMLSQAEIEDYFVLLQGQRPNVPLANTDPRSLICSRQSSCSQLLGVNLQNMDRVSSLPPSSPPQPPINSAVMKAGDGENAGVDGVAEGTFQCPPGMENLWKALSDDLAHAQACLVCALLPDLVEANRLGYLMPANPFAPVQRLRSIQAVALNQDFVKHFQRPNSRRDRYSSPIGAPLSFFILPHWEQRYLGLRPDRDRSKLVIACRRPPEDVRLWLPNGTFDGHCNLPNSVEGNS</sequence>
<protein>
    <submittedName>
        <fullName evidence="3">Helitron_like_N domain-containing protein</fullName>
    </submittedName>
</protein>
<dbReference type="OrthoDB" id="6256045at2759"/>
<proteinExistence type="predicted"/>
<keyword evidence="2" id="KW-1185">Reference proteome</keyword>
<accession>A0A183SKD3</accession>
<dbReference type="WBParaSite" id="SSLN_0000483601-mRNA-1">
    <property type="protein sequence ID" value="SSLN_0000483601-mRNA-1"/>
    <property type="gene ID" value="SSLN_0000483601"/>
</dbReference>
<evidence type="ECO:0000313" key="2">
    <source>
        <dbReference type="Proteomes" id="UP000275846"/>
    </source>
</evidence>
<organism evidence="3">
    <name type="scientific">Schistocephalus solidus</name>
    <name type="common">Tapeworm</name>
    <dbReference type="NCBI Taxonomy" id="70667"/>
    <lineage>
        <taxon>Eukaryota</taxon>
        <taxon>Metazoa</taxon>
        <taxon>Spiralia</taxon>
        <taxon>Lophotrochozoa</taxon>
        <taxon>Platyhelminthes</taxon>
        <taxon>Cestoda</taxon>
        <taxon>Eucestoda</taxon>
        <taxon>Diphyllobothriidea</taxon>
        <taxon>Diphyllobothriidae</taxon>
        <taxon>Schistocephalus</taxon>
    </lineage>
</organism>
<dbReference type="Proteomes" id="UP000275846">
    <property type="component" value="Unassembled WGS sequence"/>
</dbReference>
<dbReference type="AlphaFoldDB" id="A0A183SKD3"/>
<gene>
    <name evidence="1" type="ORF">SSLN_LOCUS4681</name>
</gene>
<evidence type="ECO:0000313" key="1">
    <source>
        <dbReference type="EMBL" id="VDL91066.1"/>
    </source>
</evidence>
<name>A0A183SKD3_SCHSO</name>
<reference evidence="1 2" key="2">
    <citation type="submission" date="2018-11" db="EMBL/GenBank/DDBJ databases">
        <authorList>
            <consortium name="Pathogen Informatics"/>
        </authorList>
    </citation>
    <scope>NUCLEOTIDE SEQUENCE [LARGE SCALE GENOMIC DNA]</scope>
    <source>
        <strain evidence="1 2">NST_G2</strain>
    </source>
</reference>
<evidence type="ECO:0000313" key="3">
    <source>
        <dbReference type="WBParaSite" id="SSLN_0000483601-mRNA-1"/>
    </source>
</evidence>
<dbReference type="EMBL" id="UYSU01032958">
    <property type="protein sequence ID" value="VDL91066.1"/>
    <property type="molecule type" value="Genomic_DNA"/>
</dbReference>